<proteinExistence type="inferred from homology"/>
<sequence>MEALKTQPVVTNNPADLITDNIDIWTSAIKTRSASGRGSGKKLDLYGIKKLRELILELAVRGKLVPQDASDEPAPVLLASIASEKSQLVKEKKIPRSKVLPDVTDAEKPFELPAGWGLARLGNLTSKLGSGSTPRGGKNAYVETGIPFLRSQNVWNDGLKLEDIAYIPEETHQKMEKTKVTPGDVLLNITGASLGRSTIFPEELVEANVSQHVTIIRLIEPRMGRFVHLGILSPMVQRLVWGRQVGMAIEGLSKKVLKMFEFPIPPLTEQHRIVAKVDELMALCDQLEQQTEASIDAHATLVETLLATLTNSADDVQDAQVSREARTPGATAAELEQNWARMMATDGRNADIAGANVGQTVFDTLFTTDHSIDQLKQTVLQLAVMGKLVPQDPNDEPATVLLKKIAAEKAQLVKEKKIKKQKALPPIGEDEKPFALPQGWEWCRLDDYAYVFAGASFKSGDFTNTGSTKVIKITNAGVGELLETDDYLPDEFLDSHAQYVVRKGDLILALTRPYISTGLKISRCPSSYDKSLLNQRVAAIRLIDQSAFCFLYLKSSIVLDGYKKRFGGSGLQPNLKMNDVTDLTLAVPPTEEQHRIVTKVDQLMTLCDQLKARLQHAQETQLHLADAMVEQALIR</sequence>
<dbReference type="InterPro" id="IPR044946">
    <property type="entry name" value="Restrct_endonuc_typeI_TRD_sf"/>
</dbReference>
<feature type="domain" description="Type I restriction modification DNA specificity" evidence="4">
    <location>
        <begin position="115"/>
        <end position="295"/>
    </location>
</feature>
<dbReference type="PANTHER" id="PTHR43140">
    <property type="entry name" value="TYPE-1 RESTRICTION ENZYME ECOKI SPECIFICITY PROTEIN"/>
    <property type="match status" value="1"/>
</dbReference>
<dbReference type="Pfam" id="PF01420">
    <property type="entry name" value="Methylase_S"/>
    <property type="match status" value="2"/>
</dbReference>
<dbReference type="Gene3D" id="3.90.220.20">
    <property type="entry name" value="DNA methylase specificity domains"/>
    <property type="match status" value="2"/>
</dbReference>
<dbReference type="OrthoDB" id="398435at2"/>
<gene>
    <name evidence="5" type="ORF">FHP88_07815</name>
</gene>
<dbReference type="CDD" id="cd17259">
    <property type="entry name" value="RMtype1_S_StySKI-TRD2-CR2_like"/>
    <property type="match status" value="1"/>
</dbReference>
<reference evidence="5 6" key="1">
    <citation type="submission" date="2019-07" db="EMBL/GenBank/DDBJ databases">
        <title>The pathways for chlorine oxyanion respiration interact through the shared metabolite chlorate.</title>
        <authorList>
            <person name="Barnum T.P."/>
            <person name="Cheng Y."/>
            <person name="Hill K.A."/>
            <person name="Lucas L.N."/>
            <person name="Carlson H.K."/>
            <person name="Coates J.D."/>
        </authorList>
    </citation>
    <scope>NUCLEOTIDE SEQUENCE [LARGE SCALE GENOMIC DNA]</scope>
    <source>
        <strain evidence="5 6">BK-1</strain>
    </source>
</reference>
<keyword evidence="6" id="KW-1185">Reference proteome</keyword>
<keyword evidence="5" id="KW-0255">Endonuclease</keyword>
<evidence type="ECO:0000256" key="2">
    <source>
        <dbReference type="ARBA" id="ARBA00022747"/>
    </source>
</evidence>
<dbReference type="RefSeq" id="WP_144358477.1">
    <property type="nucleotide sequence ID" value="NZ_VMNH01000007.1"/>
</dbReference>
<dbReference type="GO" id="GO:0009307">
    <property type="term" value="P:DNA restriction-modification system"/>
    <property type="evidence" value="ECO:0007669"/>
    <property type="project" value="UniProtKB-KW"/>
</dbReference>
<keyword evidence="2" id="KW-0680">Restriction system</keyword>
<protein>
    <submittedName>
        <fullName evidence="5">Restriction endonuclease subunit S</fullName>
    </submittedName>
</protein>
<name>A0A557SEN4_9GAMM</name>
<dbReference type="AlphaFoldDB" id="A0A557SEN4"/>
<dbReference type="SUPFAM" id="SSF116734">
    <property type="entry name" value="DNA methylase specificity domain"/>
    <property type="match status" value="2"/>
</dbReference>
<organism evidence="5 6">
    <name type="scientific">Sedimenticola selenatireducens</name>
    <dbReference type="NCBI Taxonomy" id="191960"/>
    <lineage>
        <taxon>Bacteria</taxon>
        <taxon>Pseudomonadati</taxon>
        <taxon>Pseudomonadota</taxon>
        <taxon>Gammaproteobacteria</taxon>
        <taxon>Chromatiales</taxon>
        <taxon>Sedimenticolaceae</taxon>
        <taxon>Sedimenticola</taxon>
    </lineage>
</organism>
<dbReference type="InterPro" id="IPR000055">
    <property type="entry name" value="Restrct_endonuc_typeI_TRD"/>
</dbReference>
<feature type="domain" description="Type I restriction modification DNA specificity" evidence="4">
    <location>
        <begin position="437"/>
        <end position="614"/>
    </location>
</feature>
<accession>A0A557SEN4</accession>
<dbReference type="GO" id="GO:0004519">
    <property type="term" value="F:endonuclease activity"/>
    <property type="evidence" value="ECO:0007669"/>
    <property type="project" value="UniProtKB-KW"/>
</dbReference>
<keyword evidence="5" id="KW-0540">Nuclease</keyword>
<evidence type="ECO:0000256" key="3">
    <source>
        <dbReference type="ARBA" id="ARBA00023125"/>
    </source>
</evidence>
<keyword evidence="5" id="KW-0378">Hydrolase</keyword>
<comment type="similarity">
    <text evidence="1">Belongs to the type-I restriction system S methylase family.</text>
</comment>
<dbReference type="InterPro" id="IPR051212">
    <property type="entry name" value="Type-I_RE_S_subunit"/>
</dbReference>
<comment type="caution">
    <text evidence="5">The sequence shown here is derived from an EMBL/GenBank/DDBJ whole genome shotgun (WGS) entry which is preliminary data.</text>
</comment>
<dbReference type="PANTHER" id="PTHR43140:SF1">
    <property type="entry name" value="TYPE I RESTRICTION ENZYME ECOKI SPECIFICITY SUBUNIT"/>
    <property type="match status" value="1"/>
</dbReference>
<dbReference type="EMBL" id="VMNH01000007">
    <property type="protein sequence ID" value="TVO75897.1"/>
    <property type="molecule type" value="Genomic_DNA"/>
</dbReference>
<dbReference type="CDD" id="cd17256">
    <property type="entry name" value="RMtype1_S_EcoJA65PI-TRD1-CR1_like"/>
    <property type="match status" value="1"/>
</dbReference>
<dbReference type="Proteomes" id="UP000316649">
    <property type="component" value="Unassembled WGS sequence"/>
</dbReference>
<evidence type="ECO:0000259" key="4">
    <source>
        <dbReference type="Pfam" id="PF01420"/>
    </source>
</evidence>
<dbReference type="GO" id="GO:0003677">
    <property type="term" value="F:DNA binding"/>
    <property type="evidence" value="ECO:0007669"/>
    <property type="project" value="UniProtKB-KW"/>
</dbReference>
<keyword evidence="3" id="KW-0238">DNA-binding</keyword>
<evidence type="ECO:0000256" key="1">
    <source>
        <dbReference type="ARBA" id="ARBA00010923"/>
    </source>
</evidence>
<evidence type="ECO:0000313" key="5">
    <source>
        <dbReference type="EMBL" id="TVO75897.1"/>
    </source>
</evidence>
<evidence type="ECO:0000313" key="6">
    <source>
        <dbReference type="Proteomes" id="UP000316649"/>
    </source>
</evidence>